<gene>
    <name evidence="2" type="ORF">SNE40_010163</name>
</gene>
<dbReference type="Pfam" id="PF01079">
    <property type="entry name" value="Hint"/>
    <property type="match status" value="1"/>
</dbReference>
<dbReference type="Gene3D" id="2.170.16.10">
    <property type="entry name" value="Hedgehog/Intein (Hint) domain"/>
    <property type="match status" value="1"/>
</dbReference>
<dbReference type="SMART" id="SM00306">
    <property type="entry name" value="HintN"/>
    <property type="match status" value="1"/>
</dbReference>
<evidence type="ECO:0000259" key="1">
    <source>
        <dbReference type="SMART" id="SM00306"/>
    </source>
</evidence>
<dbReference type="CDD" id="cd00081">
    <property type="entry name" value="Hint"/>
    <property type="match status" value="1"/>
</dbReference>
<accession>A0AAN8JSS9</accession>
<keyword evidence="3" id="KW-1185">Reference proteome</keyword>
<proteinExistence type="predicted"/>
<dbReference type="GO" id="GO:0016540">
    <property type="term" value="P:protein autoprocessing"/>
    <property type="evidence" value="ECO:0007669"/>
    <property type="project" value="InterPro"/>
</dbReference>
<evidence type="ECO:0000313" key="3">
    <source>
        <dbReference type="Proteomes" id="UP001347796"/>
    </source>
</evidence>
<dbReference type="AlphaFoldDB" id="A0AAN8JSS9"/>
<dbReference type="PANTHER" id="PTHR11889">
    <property type="entry name" value="HEDGEHOG"/>
    <property type="match status" value="1"/>
</dbReference>
<dbReference type="SUPFAM" id="SSF51294">
    <property type="entry name" value="Hedgehog/intein (Hint) domain"/>
    <property type="match status" value="1"/>
</dbReference>
<organism evidence="2 3">
    <name type="scientific">Patella caerulea</name>
    <name type="common">Rayed Mediterranean limpet</name>
    <dbReference type="NCBI Taxonomy" id="87958"/>
    <lineage>
        <taxon>Eukaryota</taxon>
        <taxon>Metazoa</taxon>
        <taxon>Spiralia</taxon>
        <taxon>Lophotrochozoa</taxon>
        <taxon>Mollusca</taxon>
        <taxon>Gastropoda</taxon>
        <taxon>Patellogastropoda</taxon>
        <taxon>Patelloidea</taxon>
        <taxon>Patellidae</taxon>
        <taxon>Patella</taxon>
    </lineage>
</organism>
<dbReference type="InterPro" id="IPR050387">
    <property type="entry name" value="Hedgehog_Signaling"/>
</dbReference>
<name>A0AAN8JSS9_PATCE</name>
<feature type="domain" description="Hint" evidence="1">
    <location>
        <begin position="14"/>
        <end position="116"/>
    </location>
</feature>
<reference evidence="2 3" key="1">
    <citation type="submission" date="2024-01" db="EMBL/GenBank/DDBJ databases">
        <title>The genome of the rayed Mediterranean limpet Patella caerulea (Linnaeus, 1758).</title>
        <authorList>
            <person name="Anh-Thu Weber A."/>
            <person name="Halstead-Nussloch G."/>
        </authorList>
    </citation>
    <scope>NUCLEOTIDE SEQUENCE [LARGE SCALE GENOMIC DNA]</scope>
    <source>
        <strain evidence="2">AATW-2023a</strain>
        <tissue evidence="2">Whole specimen</tissue>
    </source>
</reference>
<sequence length="212" mass="23818">MGNDPYKREVPADSGCFPGDVKVETKLNGKKCMHKLQVGEEVKVMLEDGTIGFSEVWTMAHKDIKSTACYLQIETETKKLTISHLHFIPVTDQNNSTVVNKMAKDIEVGERLSTVESNQPTTETVMKIEEVESTGIFAPFTMSGYILVNDVHTSVYAEVSPELAHSALASFRDKYYITPKEEMEDFLRPNENGVPEIFAEAFKMLKQLVPSY</sequence>
<evidence type="ECO:0000313" key="2">
    <source>
        <dbReference type="EMBL" id="KAK6182482.1"/>
    </source>
</evidence>
<comment type="caution">
    <text evidence="2">The sequence shown here is derived from an EMBL/GenBank/DDBJ whole genome shotgun (WGS) entry which is preliminary data.</text>
</comment>
<dbReference type="EMBL" id="JAZGQO010000007">
    <property type="protein sequence ID" value="KAK6182482.1"/>
    <property type="molecule type" value="Genomic_DNA"/>
</dbReference>
<dbReference type="InterPro" id="IPR003587">
    <property type="entry name" value="Hint_dom_N"/>
</dbReference>
<dbReference type="Proteomes" id="UP001347796">
    <property type="component" value="Unassembled WGS sequence"/>
</dbReference>
<dbReference type="InterPro" id="IPR036844">
    <property type="entry name" value="Hint_dom_sf"/>
</dbReference>
<dbReference type="PANTHER" id="PTHR11889:SF31">
    <property type="entry name" value="PROTEIN HEDGEHOG"/>
    <property type="match status" value="1"/>
</dbReference>
<protein>
    <recommendedName>
        <fullName evidence="1">Hint domain-containing protein</fullName>
    </recommendedName>
</protein>
<dbReference type="InterPro" id="IPR001767">
    <property type="entry name" value="Hedgehog_Hint"/>
</dbReference>